<feature type="compositionally biased region" description="Basic and acidic residues" evidence="11">
    <location>
        <begin position="926"/>
        <end position="938"/>
    </location>
</feature>
<dbReference type="HOGENOM" id="CLU_292009_0_0_7"/>
<dbReference type="GO" id="GO:0004674">
    <property type="term" value="F:protein serine/threonine kinase activity"/>
    <property type="evidence" value="ECO:0007669"/>
    <property type="project" value="UniProtKB-KW"/>
</dbReference>
<evidence type="ECO:0000256" key="1">
    <source>
        <dbReference type="ARBA" id="ARBA00012513"/>
    </source>
</evidence>
<evidence type="ECO:0000313" key="14">
    <source>
        <dbReference type="Proteomes" id="UP000001880"/>
    </source>
</evidence>
<accession>D0LU84</accession>
<dbReference type="OrthoDB" id="9813021at2"/>
<dbReference type="SUPFAM" id="SSF48452">
    <property type="entry name" value="TPR-like"/>
    <property type="match status" value="1"/>
</dbReference>
<dbReference type="SUPFAM" id="SSF56112">
    <property type="entry name" value="Protein kinase-like (PK-like)"/>
    <property type="match status" value="2"/>
</dbReference>
<evidence type="ECO:0000313" key="13">
    <source>
        <dbReference type="EMBL" id="ACY17448.1"/>
    </source>
</evidence>
<dbReference type="RefSeq" id="WP_012830040.1">
    <property type="nucleotide sequence ID" value="NC_013440.1"/>
</dbReference>
<evidence type="ECO:0000256" key="3">
    <source>
        <dbReference type="ARBA" id="ARBA00022679"/>
    </source>
</evidence>
<dbReference type="eggNOG" id="COG0515">
    <property type="taxonomic scope" value="Bacteria"/>
</dbReference>
<evidence type="ECO:0000256" key="11">
    <source>
        <dbReference type="SAM" id="MobiDB-lite"/>
    </source>
</evidence>
<dbReference type="EC" id="2.7.11.1" evidence="1"/>
<evidence type="ECO:0000256" key="5">
    <source>
        <dbReference type="ARBA" id="ARBA00022741"/>
    </source>
</evidence>
<dbReference type="CDD" id="cd14014">
    <property type="entry name" value="STKc_PknB_like"/>
    <property type="match status" value="2"/>
</dbReference>
<keyword evidence="2 13" id="KW-0723">Serine/threonine-protein kinase</keyword>
<dbReference type="KEGG" id="hoh:Hoch_4959"/>
<dbReference type="Proteomes" id="UP000001880">
    <property type="component" value="Chromosome"/>
</dbReference>
<proteinExistence type="predicted"/>
<dbReference type="EMBL" id="CP001804">
    <property type="protein sequence ID" value="ACY17448.1"/>
    <property type="molecule type" value="Genomic_DNA"/>
</dbReference>
<dbReference type="PROSITE" id="PS00108">
    <property type="entry name" value="PROTEIN_KINASE_ST"/>
    <property type="match status" value="1"/>
</dbReference>
<sequence length="1044" mass="114368">MTAPVGMSNNQHIQAQFPRKFGNYHLLAPLAQGGMGALYLAVKGDRGLERLLVIKTVLPHLADQEYLARFRDEAKVVVQLSHGNLIPVFDAGQVGGEVFLAMEFIEGRDLRAVWNRCAKKQVAFPLDVAVYIVKELCRGLSYAHSFRDLKLVHRDVSPPNIIISFSGEVKLTDFGLASSTLKLEKTAPGIIYGKVAYMSPEQARGEDLDGRSDIYAAAIVLWEMLTGRQLFPPGKDQPQDLIKRARNPRVPLPSQRAPRVPTTLDDICLKALCARREDRYATGDEFREALSTWLAAEHPKTDASKIETFLHDLFAEDIERERREREELLGKIRNRVQTMPPNDELRRALEQSGDIAAADVRRAPGSRGRRASDHGEQTEERRQVPDRRKGAQTSRPQLTHPGHGPMRAPSQPPPPSEGAGESNPSNALMRTKPLDANEVVGQVIDGRYSIKKLVGEGGMGRVYLAEHVEIGRRVAMKILHPVYSHMPDLVERFRREARAASRIGHPHIVDVTDSGRTREGSVYFVMEYLEGVDVGTVIEREGALDVRRALRVTTQICRALAAAHDAGIIHRDLKPENIFLTMRDGTSDFVKVLDFGIAKSTEAERNRTRRLTSPGMAMGTPEYMAPEQAAGKPADERCDVYAVGAILYEALTGEPPYEGDNFMEVLTKKAMNEPPPVREVRPEVPEQVAELVKRAMARDPEARLASMDVFEYELTKCLAGRGEAVAGILGMRTDNELVASLNPGLALPPAPAEVERKLGGRAPSPTDAVLVAPGEEVIDAALVDVAAKPASSTARPDTDAGHTTVLTPVTGRSSSSIMRWTAAGVLGLLLVGGLIYVASEEDDERARTEVPIASARGLDDDPAAEPDTAPPDDEGIEIVEMEPDEVEPDEGTPDEAETETAANGRDTSGQGNGGSETEATGSESETAQRSEGMSKAEAESLFAQAERKRLGDPNGAVQLYKQAAKHRAFRRRAYVRMAEVSFDRKDWDGAIGYAQRAGGVQADRILGNAYLRKGDVNKARRHYEAVLARNPNDTAIRALLERLN</sequence>
<dbReference type="Pfam" id="PF00069">
    <property type="entry name" value="Pkinase"/>
    <property type="match status" value="2"/>
</dbReference>
<name>D0LU84_HALO1</name>
<dbReference type="PROSITE" id="PS00107">
    <property type="entry name" value="PROTEIN_KINASE_ATP"/>
    <property type="match status" value="1"/>
</dbReference>
<reference evidence="13 14" key="1">
    <citation type="journal article" date="2010" name="Stand. Genomic Sci.">
        <title>Complete genome sequence of Haliangium ochraceum type strain (SMP-2).</title>
        <authorList>
            <consortium name="US DOE Joint Genome Institute (JGI-PGF)"/>
            <person name="Ivanova N."/>
            <person name="Daum C."/>
            <person name="Lang E."/>
            <person name="Abt B."/>
            <person name="Kopitz M."/>
            <person name="Saunders E."/>
            <person name="Lapidus A."/>
            <person name="Lucas S."/>
            <person name="Glavina Del Rio T."/>
            <person name="Nolan M."/>
            <person name="Tice H."/>
            <person name="Copeland A."/>
            <person name="Cheng J.F."/>
            <person name="Chen F."/>
            <person name="Bruce D."/>
            <person name="Goodwin L."/>
            <person name="Pitluck S."/>
            <person name="Mavromatis K."/>
            <person name="Pati A."/>
            <person name="Mikhailova N."/>
            <person name="Chen A."/>
            <person name="Palaniappan K."/>
            <person name="Land M."/>
            <person name="Hauser L."/>
            <person name="Chang Y.J."/>
            <person name="Jeffries C.D."/>
            <person name="Detter J.C."/>
            <person name="Brettin T."/>
            <person name="Rohde M."/>
            <person name="Goker M."/>
            <person name="Bristow J."/>
            <person name="Markowitz V."/>
            <person name="Eisen J.A."/>
            <person name="Hugenholtz P."/>
            <person name="Kyrpides N.C."/>
            <person name="Klenk H.P."/>
        </authorList>
    </citation>
    <scope>NUCLEOTIDE SEQUENCE [LARGE SCALE GENOMIC DNA]</scope>
    <source>
        <strain evidence="14">DSM 14365 / CIP 107738 / JCM 11303 / AJ 13395 / SMP-2</strain>
    </source>
</reference>
<dbReference type="PANTHER" id="PTHR43289">
    <property type="entry name" value="MITOGEN-ACTIVATED PROTEIN KINASE KINASE KINASE 20-RELATED"/>
    <property type="match status" value="1"/>
</dbReference>
<gene>
    <name evidence="13" type="ordered locus">Hoch_4959</name>
</gene>
<feature type="region of interest" description="Disordered" evidence="11">
    <location>
        <begin position="352"/>
        <end position="429"/>
    </location>
</feature>
<organism evidence="13 14">
    <name type="scientific">Haliangium ochraceum (strain DSM 14365 / JCM 11303 / SMP-2)</name>
    <dbReference type="NCBI Taxonomy" id="502025"/>
    <lineage>
        <taxon>Bacteria</taxon>
        <taxon>Pseudomonadati</taxon>
        <taxon>Myxococcota</taxon>
        <taxon>Polyangia</taxon>
        <taxon>Haliangiales</taxon>
        <taxon>Kofleriaceae</taxon>
        <taxon>Haliangium</taxon>
    </lineage>
</organism>
<keyword evidence="6 13" id="KW-0418">Kinase</keyword>
<keyword evidence="5 10" id="KW-0547">Nucleotide-binding</keyword>
<evidence type="ECO:0000256" key="7">
    <source>
        <dbReference type="ARBA" id="ARBA00022803"/>
    </source>
</evidence>
<dbReference type="InterPro" id="IPR000719">
    <property type="entry name" value="Prot_kinase_dom"/>
</dbReference>
<dbReference type="Gene3D" id="1.10.510.10">
    <property type="entry name" value="Transferase(Phosphotransferase) domain 1"/>
    <property type="match status" value="2"/>
</dbReference>
<keyword evidence="3" id="KW-0808">Transferase</keyword>
<dbReference type="InterPro" id="IPR019734">
    <property type="entry name" value="TPR_rpt"/>
</dbReference>
<feature type="domain" description="Protein kinase" evidence="12">
    <location>
        <begin position="448"/>
        <end position="715"/>
    </location>
</feature>
<dbReference type="STRING" id="502025.Hoch_4959"/>
<feature type="compositionally biased region" description="Acidic residues" evidence="11">
    <location>
        <begin position="860"/>
        <end position="898"/>
    </location>
</feature>
<dbReference type="PROSITE" id="PS50011">
    <property type="entry name" value="PROTEIN_KINASE_DOM"/>
    <property type="match status" value="2"/>
</dbReference>
<keyword evidence="4" id="KW-0677">Repeat</keyword>
<dbReference type="PROSITE" id="PS50005">
    <property type="entry name" value="TPR"/>
    <property type="match status" value="1"/>
</dbReference>
<evidence type="ECO:0000256" key="9">
    <source>
        <dbReference type="PROSITE-ProRule" id="PRU00339"/>
    </source>
</evidence>
<evidence type="ECO:0000256" key="10">
    <source>
        <dbReference type="PROSITE-ProRule" id="PRU10141"/>
    </source>
</evidence>
<dbReference type="InterPro" id="IPR011990">
    <property type="entry name" value="TPR-like_helical_dom_sf"/>
</dbReference>
<evidence type="ECO:0000256" key="8">
    <source>
        <dbReference type="ARBA" id="ARBA00022840"/>
    </source>
</evidence>
<evidence type="ECO:0000256" key="6">
    <source>
        <dbReference type="ARBA" id="ARBA00022777"/>
    </source>
</evidence>
<dbReference type="GO" id="GO:0005524">
    <property type="term" value="F:ATP binding"/>
    <property type="evidence" value="ECO:0007669"/>
    <property type="project" value="UniProtKB-UniRule"/>
</dbReference>
<dbReference type="AlphaFoldDB" id="D0LU84"/>
<dbReference type="InterPro" id="IPR013105">
    <property type="entry name" value="TPR_2"/>
</dbReference>
<dbReference type="PANTHER" id="PTHR43289:SF34">
    <property type="entry name" value="SERINE_THREONINE-PROTEIN KINASE YBDM-RELATED"/>
    <property type="match status" value="1"/>
</dbReference>
<keyword evidence="7 9" id="KW-0802">TPR repeat</keyword>
<feature type="repeat" description="TPR" evidence="9">
    <location>
        <begin position="1000"/>
        <end position="1033"/>
    </location>
</feature>
<keyword evidence="8 10" id="KW-0067">ATP-binding</keyword>
<dbReference type="SMART" id="SM00220">
    <property type="entry name" value="S_TKc"/>
    <property type="match status" value="2"/>
</dbReference>
<dbReference type="InterPro" id="IPR011009">
    <property type="entry name" value="Kinase-like_dom_sf"/>
</dbReference>
<evidence type="ECO:0000256" key="4">
    <source>
        <dbReference type="ARBA" id="ARBA00022737"/>
    </source>
</evidence>
<dbReference type="Gene3D" id="3.30.200.20">
    <property type="entry name" value="Phosphorylase Kinase, domain 1"/>
    <property type="match status" value="2"/>
</dbReference>
<evidence type="ECO:0000256" key="2">
    <source>
        <dbReference type="ARBA" id="ARBA00022527"/>
    </source>
</evidence>
<evidence type="ECO:0000259" key="12">
    <source>
        <dbReference type="PROSITE" id="PS50011"/>
    </source>
</evidence>
<feature type="compositionally biased region" description="Basic and acidic residues" evidence="11">
    <location>
        <begin position="370"/>
        <end position="389"/>
    </location>
</feature>
<feature type="compositionally biased region" description="Low complexity" evidence="11">
    <location>
        <begin position="915"/>
        <end position="925"/>
    </location>
</feature>
<feature type="domain" description="Protein kinase" evidence="12">
    <location>
        <begin position="24"/>
        <end position="294"/>
    </location>
</feature>
<protein>
    <recommendedName>
        <fullName evidence="1">non-specific serine/threonine protein kinase</fullName>
        <ecNumber evidence="1">2.7.11.1</ecNumber>
    </recommendedName>
</protein>
<keyword evidence="14" id="KW-1185">Reference proteome</keyword>
<dbReference type="Pfam" id="PF07719">
    <property type="entry name" value="TPR_2"/>
    <property type="match status" value="1"/>
</dbReference>
<dbReference type="Gene3D" id="1.25.40.10">
    <property type="entry name" value="Tetratricopeptide repeat domain"/>
    <property type="match status" value="1"/>
</dbReference>
<dbReference type="FunFam" id="1.10.510.10:FF:000021">
    <property type="entry name" value="Serine/threonine protein kinase"/>
    <property type="match status" value="1"/>
</dbReference>
<dbReference type="eggNOG" id="COG0457">
    <property type="taxonomic scope" value="Bacteria"/>
</dbReference>
<dbReference type="InterPro" id="IPR008271">
    <property type="entry name" value="Ser/Thr_kinase_AS"/>
</dbReference>
<dbReference type="InterPro" id="IPR017441">
    <property type="entry name" value="Protein_kinase_ATP_BS"/>
</dbReference>
<feature type="region of interest" description="Disordered" evidence="11">
    <location>
        <begin position="841"/>
        <end position="938"/>
    </location>
</feature>
<feature type="binding site" evidence="10">
    <location>
        <position position="477"/>
    </location>
    <ligand>
        <name>ATP</name>
        <dbReference type="ChEBI" id="CHEBI:30616"/>
    </ligand>
</feature>